<evidence type="ECO:0000256" key="1">
    <source>
        <dbReference type="SAM" id="SignalP"/>
    </source>
</evidence>
<name>A0ABW0M7K9_9BURK</name>
<dbReference type="Pfam" id="PF12138">
    <property type="entry name" value="Spherulin4"/>
    <property type="match status" value="1"/>
</dbReference>
<sequence>MTSSIFSKFAVASCAGAAIFATSCDALADSGRGIEVAVPAYVYPGDPFLNDLKDPVKTPVPPSVVIMNIGNGDADESILDADADALRQRIAANGEHVKVIGYVYTTRAGRKKPEIIKSIDRYLAPRNGSVHFDGIFFDEVPRECGPTAGSLEWRDKLREMREYVWTKIPKGSDLVVNNIGTAVFDCYLEPGHETADTFITFEDTAEHYFANASSVGWAYGWLGGNVVSGGQYVLGTQYNSSRFWHLVYGVNNSNWAAVTNTAFARYAGYVDATDDMYTNGLLNPWDQKPTFLNDVVSYAKTLGN</sequence>
<keyword evidence="1" id="KW-0732">Signal</keyword>
<dbReference type="EMBL" id="JBHSMT010000012">
    <property type="protein sequence ID" value="MFC5473605.1"/>
    <property type="molecule type" value="Genomic_DNA"/>
</dbReference>
<dbReference type="PANTHER" id="PTHR35040:SF9">
    <property type="entry name" value="4-LIKE CELL SURFACE PROTEIN, PUTATIVE (AFU_ORTHOLOGUE AFUA_4G14080)-RELATED"/>
    <property type="match status" value="1"/>
</dbReference>
<accession>A0ABW0M7K9</accession>
<reference evidence="3" key="1">
    <citation type="journal article" date="2019" name="Int. J. Syst. Evol. Microbiol.">
        <title>The Global Catalogue of Microorganisms (GCM) 10K type strain sequencing project: providing services to taxonomists for standard genome sequencing and annotation.</title>
        <authorList>
            <consortium name="The Broad Institute Genomics Platform"/>
            <consortium name="The Broad Institute Genome Sequencing Center for Infectious Disease"/>
            <person name="Wu L."/>
            <person name="Ma J."/>
        </authorList>
    </citation>
    <scope>NUCLEOTIDE SEQUENCE [LARGE SCALE GENOMIC DNA]</scope>
    <source>
        <strain evidence="3">JCM 17066</strain>
    </source>
</reference>
<proteinExistence type="predicted"/>
<dbReference type="Proteomes" id="UP001596045">
    <property type="component" value="Unassembled WGS sequence"/>
</dbReference>
<gene>
    <name evidence="2" type="ORF">ACFPM8_06485</name>
</gene>
<keyword evidence="3" id="KW-1185">Reference proteome</keyword>
<dbReference type="InterPro" id="IPR021986">
    <property type="entry name" value="Spherulin4"/>
</dbReference>
<comment type="caution">
    <text evidence="2">The sequence shown here is derived from an EMBL/GenBank/DDBJ whole genome shotgun (WGS) entry which is preliminary data.</text>
</comment>
<protein>
    <submittedName>
        <fullName evidence="2">Spherulation-specific family 4 protein</fullName>
    </submittedName>
</protein>
<feature type="signal peptide" evidence="1">
    <location>
        <begin position="1"/>
        <end position="28"/>
    </location>
</feature>
<feature type="chain" id="PRO_5047343134" evidence="1">
    <location>
        <begin position="29"/>
        <end position="304"/>
    </location>
</feature>
<organism evidence="2 3">
    <name type="scientific">Paraherbaspirillum soli</name>
    <dbReference type="NCBI Taxonomy" id="631222"/>
    <lineage>
        <taxon>Bacteria</taxon>
        <taxon>Pseudomonadati</taxon>
        <taxon>Pseudomonadota</taxon>
        <taxon>Betaproteobacteria</taxon>
        <taxon>Burkholderiales</taxon>
        <taxon>Oxalobacteraceae</taxon>
        <taxon>Paraherbaspirillum</taxon>
    </lineage>
</organism>
<dbReference type="RefSeq" id="WP_378996231.1">
    <property type="nucleotide sequence ID" value="NZ_JBHSMT010000012.1"/>
</dbReference>
<evidence type="ECO:0000313" key="3">
    <source>
        <dbReference type="Proteomes" id="UP001596045"/>
    </source>
</evidence>
<dbReference type="PANTHER" id="PTHR35040">
    <property type="match status" value="1"/>
</dbReference>
<evidence type="ECO:0000313" key="2">
    <source>
        <dbReference type="EMBL" id="MFC5473605.1"/>
    </source>
</evidence>